<reference evidence="1 2" key="1">
    <citation type="submission" date="2016-10" db="EMBL/GenBank/DDBJ databases">
        <authorList>
            <person name="de Groot N.N."/>
        </authorList>
    </citation>
    <scope>NUCLEOTIDE SEQUENCE [LARGE SCALE GENOMIC DNA]</scope>
    <source>
        <strain evidence="1 2">CGMCC 1.3442</strain>
    </source>
</reference>
<dbReference type="OrthoDB" id="1645744at2"/>
<name>A0A1G9YM61_9BACI</name>
<dbReference type="RefSeq" id="WP_093855928.1">
    <property type="nucleotide sequence ID" value="NZ_FNIG01000002.1"/>
</dbReference>
<dbReference type="AlphaFoldDB" id="A0A1G9YM61"/>
<evidence type="ECO:0000313" key="2">
    <source>
        <dbReference type="Proteomes" id="UP000199334"/>
    </source>
</evidence>
<protein>
    <recommendedName>
        <fullName evidence="3">Permuted papain-like amidase enzyme, YaeF/YiiX, C92 family</fullName>
    </recommendedName>
</protein>
<dbReference type="EMBL" id="FNIG01000002">
    <property type="protein sequence ID" value="SDN09605.1"/>
    <property type="molecule type" value="Genomic_DNA"/>
</dbReference>
<sequence>MEDIRGYILLTETETFLSKLIQLYTKSRYNHASIALESELTEVYSFGRKKANNPFIGGFVKEDLNTGLFHNAECEIYTFSMTRQQKQQLIWNIRHIQKQNQVYRYNFLGLFGVLFNKPIKRRHAYFCTQFVSSMLQDSHIIAFRKPLSLITPNDLKNCLEFQLVYRGKLKDYINMSINDDQSDQLV</sequence>
<dbReference type="Gene3D" id="3.90.1720.10">
    <property type="entry name" value="endopeptidase domain like (from Nostoc punctiforme)"/>
    <property type="match status" value="1"/>
</dbReference>
<proteinExistence type="predicted"/>
<gene>
    <name evidence="1" type="ORF">SAMN05216498_1453</name>
</gene>
<organism evidence="1 2">
    <name type="scientific">Tenuibacillus multivorans</name>
    <dbReference type="NCBI Taxonomy" id="237069"/>
    <lineage>
        <taxon>Bacteria</taxon>
        <taxon>Bacillati</taxon>
        <taxon>Bacillota</taxon>
        <taxon>Bacilli</taxon>
        <taxon>Bacillales</taxon>
        <taxon>Bacillaceae</taxon>
        <taxon>Tenuibacillus</taxon>
    </lineage>
</organism>
<accession>A0A1G9YM61</accession>
<dbReference type="Proteomes" id="UP000199334">
    <property type="component" value="Unassembled WGS sequence"/>
</dbReference>
<dbReference type="SUPFAM" id="SSF54001">
    <property type="entry name" value="Cysteine proteinases"/>
    <property type="match status" value="1"/>
</dbReference>
<keyword evidence="2" id="KW-1185">Reference proteome</keyword>
<evidence type="ECO:0008006" key="3">
    <source>
        <dbReference type="Google" id="ProtNLM"/>
    </source>
</evidence>
<dbReference type="InterPro" id="IPR038765">
    <property type="entry name" value="Papain-like_cys_pep_sf"/>
</dbReference>
<evidence type="ECO:0000313" key="1">
    <source>
        <dbReference type="EMBL" id="SDN09605.1"/>
    </source>
</evidence>